<feature type="transmembrane region" description="Helical" evidence="6">
    <location>
        <begin position="273"/>
        <end position="291"/>
    </location>
</feature>
<keyword evidence="4 6" id="KW-0472">Membrane</keyword>
<feature type="transmembrane region" description="Helical" evidence="6">
    <location>
        <begin position="93"/>
        <end position="115"/>
    </location>
</feature>
<dbReference type="Pfam" id="PF00999">
    <property type="entry name" value="Na_H_Exchanger"/>
    <property type="match status" value="1"/>
</dbReference>
<organism evidence="8">
    <name type="scientific">Magnetococcus massalia (strain MO-1)</name>
    <dbReference type="NCBI Taxonomy" id="451514"/>
    <lineage>
        <taxon>Bacteria</taxon>
        <taxon>Pseudomonadati</taxon>
        <taxon>Pseudomonadota</taxon>
        <taxon>Magnetococcia</taxon>
        <taxon>Magnetococcales</taxon>
        <taxon>Magnetococcaceae</taxon>
        <taxon>Magnetococcus</taxon>
    </lineage>
</organism>
<feature type="transmembrane region" description="Helical" evidence="6">
    <location>
        <begin position="153"/>
        <end position="176"/>
    </location>
</feature>
<gene>
    <name evidence="8" type="ORF">MAGMO_3975</name>
</gene>
<proteinExistence type="predicted"/>
<dbReference type="InterPro" id="IPR038770">
    <property type="entry name" value="Na+/solute_symporter_sf"/>
</dbReference>
<feature type="domain" description="Cation/H+ exchanger transmembrane" evidence="7">
    <location>
        <begin position="22"/>
        <end position="384"/>
    </location>
</feature>
<dbReference type="GO" id="GO:0016020">
    <property type="term" value="C:membrane"/>
    <property type="evidence" value="ECO:0007669"/>
    <property type="project" value="UniProtKB-SubCell"/>
</dbReference>
<dbReference type="InterPro" id="IPR006153">
    <property type="entry name" value="Cation/H_exchanger_TM"/>
</dbReference>
<dbReference type="GO" id="GO:0015297">
    <property type="term" value="F:antiporter activity"/>
    <property type="evidence" value="ECO:0007669"/>
    <property type="project" value="InterPro"/>
</dbReference>
<name>A0A1S7LNT9_MAGMO</name>
<keyword evidence="3 6" id="KW-1133">Transmembrane helix</keyword>
<feature type="transmembrane region" description="Helical" evidence="6">
    <location>
        <begin position="36"/>
        <end position="55"/>
    </location>
</feature>
<accession>A0A1S7LNT9</accession>
<dbReference type="EMBL" id="LO017727">
    <property type="protein sequence ID" value="CRH08103.1"/>
    <property type="molecule type" value="Genomic_DNA"/>
</dbReference>
<evidence type="ECO:0000259" key="7">
    <source>
        <dbReference type="Pfam" id="PF00999"/>
    </source>
</evidence>
<evidence type="ECO:0000256" key="5">
    <source>
        <dbReference type="SAM" id="MobiDB-lite"/>
    </source>
</evidence>
<sequence length="426" mass="45766">MVDTHQPAHLFVTLGGLFILGLLSELLGRRMHLPRVSLLILLGVLLGPVGVEMIHPQEDTWLLTAADAALLMVGFLLGEKFSKSTLERYGRQVVLFSIYEVVVTVILVGMGLYLLGVPAPLALLLCGIATATAPAATVDVVRELEAEGPFARTLLGIVALDDALGLVIFSLLISVVEVLHGGQGFLMPLLKGVWEIGGAILLGIVASVGMGFALLRSHSHEASMVITIGSLSLAGGLAFYSGVSFLLTSMTMGMVMVNTCSQCFQATQVVERIIWPFMILLFVFGGASMQLDALMAIGWMGAAYITLRMIARFVASWMGGWHADASPHMTRWMGLALMPQAGVALGMALIAGQRFPELRDLLMAIVVGSTVFFELVGPLMTRRALVLAGEAGRARKEEREPTIKKRRNIDSAGSARKRKLGEQRKS</sequence>
<dbReference type="PANTHER" id="PTHR43021:SF2">
    <property type="entry name" value="CATION_H+ EXCHANGER DOMAIN-CONTAINING PROTEIN"/>
    <property type="match status" value="1"/>
</dbReference>
<feature type="transmembrane region" description="Helical" evidence="6">
    <location>
        <begin position="6"/>
        <end position="24"/>
    </location>
</feature>
<dbReference type="Gene3D" id="1.20.1530.20">
    <property type="match status" value="1"/>
</dbReference>
<feature type="transmembrane region" description="Helical" evidence="6">
    <location>
        <begin position="196"/>
        <end position="215"/>
    </location>
</feature>
<evidence type="ECO:0000256" key="3">
    <source>
        <dbReference type="ARBA" id="ARBA00022989"/>
    </source>
</evidence>
<evidence type="ECO:0000256" key="4">
    <source>
        <dbReference type="ARBA" id="ARBA00023136"/>
    </source>
</evidence>
<evidence type="ECO:0000256" key="6">
    <source>
        <dbReference type="SAM" id="Phobius"/>
    </source>
</evidence>
<feature type="transmembrane region" description="Helical" evidence="6">
    <location>
        <begin position="332"/>
        <end position="355"/>
    </location>
</feature>
<feature type="transmembrane region" description="Helical" evidence="6">
    <location>
        <begin position="222"/>
        <end position="239"/>
    </location>
</feature>
<reference evidence="8" key="1">
    <citation type="submission" date="2015-04" db="EMBL/GenBank/DDBJ databases">
        <authorList>
            <person name="Syromyatnikov M.Y."/>
            <person name="Popov V.N."/>
        </authorList>
    </citation>
    <scope>NUCLEOTIDE SEQUENCE</scope>
    <source>
        <strain evidence="8">MO-1</strain>
    </source>
</reference>
<evidence type="ECO:0000256" key="2">
    <source>
        <dbReference type="ARBA" id="ARBA00022692"/>
    </source>
</evidence>
<evidence type="ECO:0000313" key="8">
    <source>
        <dbReference type="EMBL" id="CRH08103.1"/>
    </source>
</evidence>
<feature type="region of interest" description="Disordered" evidence="5">
    <location>
        <begin position="391"/>
        <end position="426"/>
    </location>
</feature>
<dbReference type="PANTHER" id="PTHR43021">
    <property type="entry name" value="NA(+)/H(+) ANTIPORTER-RELATED"/>
    <property type="match status" value="1"/>
</dbReference>
<feature type="compositionally biased region" description="Basic and acidic residues" evidence="5">
    <location>
        <begin position="392"/>
        <end position="403"/>
    </location>
</feature>
<feature type="transmembrane region" description="Helical" evidence="6">
    <location>
        <begin position="361"/>
        <end position="380"/>
    </location>
</feature>
<feature type="transmembrane region" description="Helical" evidence="6">
    <location>
        <begin position="61"/>
        <end position="81"/>
    </location>
</feature>
<protein>
    <recommendedName>
        <fullName evidence="7">Cation/H+ exchanger transmembrane domain-containing protein</fullName>
    </recommendedName>
</protein>
<feature type="transmembrane region" description="Helical" evidence="6">
    <location>
        <begin position="121"/>
        <end position="141"/>
    </location>
</feature>
<comment type="subcellular location">
    <subcellularLocation>
        <location evidence="1">Membrane</location>
        <topology evidence="1">Multi-pass membrane protein</topology>
    </subcellularLocation>
</comment>
<dbReference type="AlphaFoldDB" id="A0A1S7LNT9"/>
<feature type="transmembrane region" description="Helical" evidence="6">
    <location>
        <begin position="297"/>
        <end position="320"/>
    </location>
</feature>
<keyword evidence="2 6" id="KW-0812">Transmembrane</keyword>
<dbReference type="GO" id="GO:1902600">
    <property type="term" value="P:proton transmembrane transport"/>
    <property type="evidence" value="ECO:0007669"/>
    <property type="project" value="InterPro"/>
</dbReference>
<evidence type="ECO:0000256" key="1">
    <source>
        <dbReference type="ARBA" id="ARBA00004141"/>
    </source>
</evidence>